<dbReference type="AlphaFoldDB" id="A0A7J0GGT4"/>
<dbReference type="Proteomes" id="UP000585474">
    <property type="component" value="Unassembled WGS sequence"/>
</dbReference>
<accession>A0A7J0GGT4</accession>
<sequence>MTHRDELMTFSDEDEQNGSVLERIRDGAKAMAVARRMRDSLDLEFSGECVLEEAVLCAVLTNAVEVQVNEGHPVGIAVYGGDSRLLIVRASGGIEVRENGDRDNCESTIVGEEYDPRLRNVRAGGGIEVRKNGGCDNCESKIADEEYGPRIVVRSIKAISKGEEVSVAFLAKCVISGRSQILVYQKHKNGALLGTANGT</sequence>
<comment type="caution">
    <text evidence="1">The sequence shown here is derived from an EMBL/GenBank/DDBJ whole genome shotgun (WGS) entry which is preliminary data.</text>
</comment>
<reference evidence="1 2" key="1">
    <citation type="submission" date="2019-07" db="EMBL/GenBank/DDBJ databases">
        <title>De Novo Assembly of kiwifruit Actinidia rufa.</title>
        <authorList>
            <person name="Sugita-Konishi S."/>
            <person name="Sato K."/>
            <person name="Mori E."/>
            <person name="Abe Y."/>
            <person name="Kisaki G."/>
            <person name="Hamano K."/>
            <person name="Suezawa K."/>
            <person name="Otani M."/>
            <person name="Fukuda T."/>
            <person name="Manabe T."/>
            <person name="Gomi K."/>
            <person name="Tabuchi M."/>
            <person name="Akimitsu K."/>
            <person name="Kataoka I."/>
        </authorList>
    </citation>
    <scope>NUCLEOTIDE SEQUENCE [LARGE SCALE GENOMIC DNA]</scope>
    <source>
        <strain evidence="2">cv. Fuchu</strain>
    </source>
</reference>
<dbReference type="PANTHER" id="PTHR47780">
    <property type="entry name" value="PROTEIN SET DOMAIN GROUP 41"/>
    <property type="match status" value="1"/>
</dbReference>
<protein>
    <submittedName>
        <fullName evidence="1">Uncharacterized protein</fullName>
    </submittedName>
</protein>
<evidence type="ECO:0000313" key="1">
    <source>
        <dbReference type="EMBL" id="GFZ09952.1"/>
    </source>
</evidence>
<keyword evidence="2" id="KW-1185">Reference proteome</keyword>
<gene>
    <name evidence="1" type="ORF">Acr_21g0005510</name>
</gene>
<evidence type="ECO:0000313" key="2">
    <source>
        <dbReference type="Proteomes" id="UP000585474"/>
    </source>
</evidence>
<dbReference type="PANTHER" id="PTHR47780:SF1">
    <property type="entry name" value="PROTEIN SET DOMAIN GROUP 41"/>
    <property type="match status" value="1"/>
</dbReference>
<dbReference type="EMBL" id="BJWL01000021">
    <property type="protein sequence ID" value="GFZ09952.1"/>
    <property type="molecule type" value="Genomic_DNA"/>
</dbReference>
<proteinExistence type="predicted"/>
<name>A0A7J0GGT4_9ERIC</name>
<dbReference type="OrthoDB" id="5945798at2759"/>
<organism evidence="1 2">
    <name type="scientific">Actinidia rufa</name>
    <dbReference type="NCBI Taxonomy" id="165716"/>
    <lineage>
        <taxon>Eukaryota</taxon>
        <taxon>Viridiplantae</taxon>
        <taxon>Streptophyta</taxon>
        <taxon>Embryophyta</taxon>
        <taxon>Tracheophyta</taxon>
        <taxon>Spermatophyta</taxon>
        <taxon>Magnoliopsida</taxon>
        <taxon>eudicotyledons</taxon>
        <taxon>Gunneridae</taxon>
        <taxon>Pentapetalae</taxon>
        <taxon>asterids</taxon>
        <taxon>Ericales</taxon>
        <taxon>Actinidiaceae</taxon>
        <taxon>Actinidia</taxon>
    </lineage>
</organism>